<keyword evidence="4" id="KW-1185">Reference proteome</keyword>
<gene>
    <name evidence="3" type="ORF">E4680_00570</name>
</gene>
<evidence type="ECO:0000256" key="2">
    <source>
        <dbReference type="SAM" id="Phobius"/>
    </source>
</evidence>
<keyword evidence="2" id="KW-0472">Membrane</keyword>
<feature type="region of interest" description="Disordered" evidence="1">
    <location>
        <begin position="63"/>
        <end position="83"/>
    </location>
</feature>
<feature type="transmembrane region" description="Helical" evidence="2">
    <location>
        <begin position="33"/>
        <end position="55"/>
    </location>
</feature>
<sequence>MIVAAVCLYALVYRLDAAWIAARMLMFDTDRTTPAVLLFTGTFMILIALISALGLTARCHEAQSMGDGDGGREHTHCYADRPL</sequence>
<protein>
    <submittedName>
        <fullName evidence="3">Uncharacterized protein</fullName>
    </submittedName>
</protein>
<accession>A0A4Z0FCJ9</accession>
<organism evidence="3 4">
    <name type="scientific">Candidatus Macondimonas diazotrophica</name>
    <dbReference type="NCBI Taxonomy" id="2305248"/>
    <lineage>
        <taxon>Bacteria</taxon>
        <taxon>Pseudomonadati</taxon>
        <taxon>Pseudomonadota</taxon>
        <taxon>Gammaproteobacteria</taxon>
        <taxon>Chromatiales</taxon>
        <taxon>Ectothiorhodospiraceae</taxon>
        <taxon>Candidatus Macondimonas</taxon>
    </lineage>
</organism>
<reference evidence="3 4" key="1">
    <citation type="journal article" date="2019" name="ISME J.">
        <title>Candidatus Macondimonas diazotrophica, a novel gammaproteobacterial genus dominating crude-oil-contaminated coastal sediments.</title>
        <authorList>
            <person name="Karthikeyan S."/>
            <person name="Konstantinidis K."/>
        </authorList>
    </citation>
    <scope>NUCLEOTIDE SEQUENCE [LARGE SCALE GENOMIC DNA]</scope>
    <source>
        <strain evidence="3 4">KTK01</strain>
    </source>
</reference>
<keyword evidence="2" id="KW-0812">Transmembrane</keyword>
<dbReference type="EMBL" id="SRIO01000001">
    <property type="protein sequence ID" value="TFZ84248.1"/>
    <property type="molecule type" value="Genomic_DNA"/>
</dbReference>
<feature type="compositionally biased region" description="Basic and acidic residues" evidence="1">
    <location>
        <begin position="69"/>
        <end position="83"/>
    </location>
</feature>
<evidence type="ECO:0000313" key="3">
    <source>
        <dbReference type="EMBL" id="TFZ84248.1"/>
    </source>
</evidence>
<keyword evidence="2" id="KW-1133">Transmembrane helix</keyword>
<comment type="caution">
    <text evidence="3">The sequence shown here is derived from an EMBL/GenBank/DDBJ whole genome shotgun (WGS) entry which is preliminary data.</text>
</comment>
<name>A0A4Z0FCJ9_9GAMM</name>
<evidence type="ECO:0000256" key="1">
    <source>
        <dbReference type="SAM" id="MobiDB-lite"/>
    </source>
</evidence>
<dbReference type="AlphaFoldDB" id="A0A4Z0FCJ9"/>
<dbReference type="Proteomes" id="UP000297890">
    <property type="component" value="Unassembled WGS sequence"/>
</dbReference>
<evidence type="ECO:0000313" key="4">
    <source>
        <dbReference type="Proteomes" id="UP000297890"/>
    </source>
</evidence>
<dbReference type="RefSeq" id="WP_135280607.1">
    <property type="nucleotide sequence ID" value="NZ_SRIO01000001.1"/>
</dbReference>
<proteinExistence type="predicted"/>